<dbReference type="PROSITE" id="PS51257">
    <property type="entry name" value="PROKAR_LIPOPROTEIN"/>
    <property type="match status" value="1"/>
</dbReference>
<dbReference type="RefSeq" id="WP_314001107.1">
    <property type="nucleotide sequence ID" value="NZ_JASJOT010000022.1"/>
</dbReference>
<keyword evidence="2" id="KW-0732">Signal</keyword>
<feature type="signal peptide" evidence="2">
    <location>
        <begin position="1"/>
        <end position="20"/>
    </location>
</feature>
<evidence type="ECO:0000313" key="4">
    <source>
        <dbReference type="Proteomes" id="UP001228581"/>
    </source>
</evidence>
<reference evidence="3 4" key="1">
    <citation type="submission" date="2023-05" db="EMBL/GenBank/DDBJ databases">
        <authorList>
            <person name="Zhang X."/>
        </authorList>
    </citation>
    <scope>NUCLEOTIDE SEQUENCE [LARGE SCALE GENOMIC DNA]</scope>
    <source>
        <strain evidence="3 4">DM2B3-1</strain>
    </source>
</reference>
<keyword evidence="1" id="KW-1133">Transmembrane helix</keyword>
<sequence length="194" mass="21009">MKKRMSSFYTWMVAALLVSATSCTTSRVSQQFTPEQAHQLALEIENTPRESVAAAQTSVQAEFQAAESLPALDESPTEEVLASNTTQDATTKVQHGLKAQVKTQKLNVAQRLVVKAVIKKLEKEKVKNNLRQENSVQKSKKSFSDYKSPLLLGAGGLLLLIIGLAVTSSIVYILGALALSTAVLWAILILADVI</sequence>
<dbReference type="Proteomes" id="UP001228581">
    <property type="component" value="Unassembled WGS sequence"/>
</dbReference>
<evidence type="ECO:0000313" key="3">
    <source>
        <dbReference type="EMBL" id="MDJ1496359.1"/>
    </source>
</evidence>
<feature type="transmembrane region" description="Helical" evidence="1">
    <location>
        <begin position="171"/>
        <end position="191"/>
    </location>
</feature>
<feature type="chain" id="PRO_5046823212" description="Lipoprotein" evidence="2">
    <location>
        <begin position="21"/>
        <end position="194"/>
    </location>
</feature>
<protein>
    <recommendedName>
        <fullName evidence="5">Lipoprotein</fullName>
    </recommendedName>
</protein>
<accession>A0ABT7CUQ4</accession>
<feature type="transmembrane region" description="Helical" evidence="1">
    <location>
        <begin position="148"/>
        <end position="166"/>
    </location>
</feature>
<proteinExistence type="predicted"/>
<keyword evidence="4" id="KW-1185">Reference proteome</keyword>
<organism evidence="3 4">
    <name type="scientific">Xanthocytophaga flava</name>
    <dbReference type="NCBI Taxonomy" id="3048013"/>
    <lineage>
        <taxon>Bacteria</taxon>
        <taxon>Pseudomonadati</taxon>
        <taxon>Bacteroidota</taxon>
        <taxon>Cytophagia</taxon>
        <taxon>Cytophagales</taxon>
        <taxon>Rhodocytophagaceae</taxon>
        <taxon>Xanthocytophaga</taxon>
    </lineage>
</organism>
<evidence type="ECO:0000256" key="1">
    <source>
        <dbReference type="SAM" id="Phobius"/>
    </source>
</evidence>
<evidence type="ECO:0008006" key="5">
    <source>
        <dbReference type="Google" id="ProtNLM"/>
    </source>
</evidence>
<dbReference type="EMBL" id="JASJOT010000022">
    <property type="protein sequence ID" value="MDJ1496359.1"/>
    <property type="molecule type" value="Genomic_DNA"/>
</dbReference>
<name>A0ABT7CUQ4_9BACT</name>
<keyword evidence="1" id="KW-0472">Membrane</keyword>
<evidence type="ECO:0000256" key="2">
    <source>
        <dbReference type="SAM" id="SignalP"/>
    </source>
</evidence>
<keyword evidence="1" id="KW-0812">Transmembrane</keyword>
<gene>
    <name evidence="3" type="ORF">QNI19_25705</name>
</gene>
<comment type="caution">
    <text evidence="3">The sequence shown here is derived from an EMBL/GenBank/DDBJ whole genome shotgun (WGS) entry which is preliminary data.</text>
</comment>